<dbReference type="AlphaFoldDB" id="A0A9D2LAQ8"/>
<keyword evidence="2" id="KW-0255">Endonuclease</keyword>
<keyword evidence="2" id="KW-0540">Nuclease</keyword>
<feature type="domain" description="HNH" evidence="1">
    <location>
        <begin position="253"/>
        <end position="298"/>
    </location>
</feature>
<comment type="caution">
    <text evidence="2">The sequence shown here is derived from an EMBL/GenBank/DDBJ whole genome shotgun (WGS) entry which is preliminary data.</text>
</comment>
<evidence type="ECO:0000259" key="1">
    <source>
        <dbReference type="Pfam" id="PF01844"/>
    </source>
</evidence>
<accession>A0A9D2LAQ8</accession>
<keyword evidence="2" id="KW-0378">Hydrolase</keyword>
<reference evidence="2" key="2">
    <citation type="submission" date="2021-04" db="EMBL/GenBank/DDBJ databases">
        <authorList>
            <person name="Gilroy R."/>
        </authorList>
    </citation>
    <scope>NUCLEOTIDE SEQUENCE</scope>
    <source>
        <strain evidence="2">ChiHjej13B12-24818</strain>
    </source>
</reference>
<dbReference type="InterPro" id="IPR002711">
    <property type="entry name" value="HNH"/>
</dbReference>
<dbReference type="Proteomes" id="UP000823823">
    <property type="component" value="Unassembled WGS sequence"/>
</dbReference>
<dbReference type="GO" id="GO:0004519">
    <property type="term" value="F:endonuclease activity"/>
    <property type="evidence" value="ECO:0007669"/>
    <property type="project" value="UniProtKB-KW"/>
</dbReference>
<dbReference type="Pfam" id="PF01844">
    <property type="entry name" value="HNH"/>
    <property type="match status" value="1"/>
</dbReference>
<dbReference type="EMBL" id="DWZH01000007">
    <property type="protein sequence ID" value="HJB09090.1"/>
    <property type="molecule type" value="Genomic_DNA"/>
</dbReference>
<dbReference type="CDD" id="cd00085">
    <property type="entry name" value="HNHc"/>
    <property type="match status" value="1"/>
</dbReference>
<dbReference type="InterPro" id="IPR003615">
    <property type="entry name" value="HNH_nuc"/>
</dbReference>
<name>A0A9D2LAQ8_9MICO</name>
<proteinExistence type="predicted"/>
<evidence type="ECO:0000313" key="3">
    <source>
        <dbReference type="Proteomes" id="UP000823823"/>
    </source>
</evidence>
<organism evidence="2 3">
    <name type="scientific">Candidatus Brachybacterium merdavium</name>
    <dbReference type="NCBI Taxonomy" id="2838513"/>
    <lineage>
        <taxon>Bacteria</taxon>
        <taxon>Bacillati</taxon>
        <taxon>Actinomycetota</taxon>
        <taxon>Actinomycetes</taxon>
        <taxon>Micrococcales</taxon>
        <taxon>Dermabacteraceae</taxon>
        <taxon>Brachybacterium</taxon>
    </lineage>
</organism>
<sequence length="379" mass="42838">MPQLLALLDTGTLPARWFTFILRRSSTLTPHHLTELDHSIADWDLRVDEDRFRRRLNALVQWLHDRDDATPTPPQRSVDIHPPDEDGTACLQLHGPAPEILSLGRRLDSAARAIQKDQRKAIATGHDIPFDDGTATTTGKPLPLTRLRYEILTRSILDTGTTPVPRERFRLTITVPALTLLGIENAPGLLDGIHPIPPQMARQLAGSENTWHRVLTDPTTGAFLPLPADRYVPTPEMLEYLRLTFPVCAVPGCTRPTSWASQIDHIQEYHHTHPETGGTTEIPNLHPLCWRHHQMKTAGLLDPIKKSITHPTTPTNTQFEPGTTTWTIRNSPPRHTLDECDLITPWLVHTFTTTWKEFQQRLTHHNHPDPPPDPEPPPF</sequence>
<dbReference type="GO" id="GO:0008270">
    <property type="term" value="F:zinc ion binding"/>
    <property type="evidence" value="ECO:0007669"/>
    <property type="project" value="InterPro"/>
</dbReference>
<evidence type="ECO:0000313" key="2">
    <source>
        <dbReference type="EMBL" id="HJB09090.1"/>
    </source>
</evidence>
<reference evidence="2" key="1">
    <citation type="journal article" date="2021" name="PeerJ">
        <title>Extensive microbial diversity within the chicken gut microbiome revealed by metagenomics and culture.</title>
        <authorList>
            <person name="Gilroy R."/>
            <person name="Ravi A."/>
            <person name="Getino M."/>
            <person name="Pursley I."/>
            <person name="Horton D.L."/>
            <person name="Alikhan N.F."/>
            <person name="Baker D."/>
            <person name="Gharbi K."/>
            <person name="Hall N."/>
            <person name="Watson M."/>
            <person name="Adriaenssens E.M."/>
            <person name="Foster-Nyarko E."/>
            <person name="Jarju S."/>
            <person name="Secka A."/>
            <person name="Antonio M."/>
            <person name="Oren A."/>
            <person name="Chaudhuri R.R."/>
            <person name="La Ragione R."/>
            <person name="Hildebrand F."/>
            <person name="Pallen M.J."/>
        </authorList>
    </citation>
    <scope>NUCLEOTIDE SEQUENCE</scope>
    <source>
        <strain evidence="2">ChiHjej13B12-24818</strain>
    </source>
</reference>
<gene>
    <name evidence="2" type="ORF">H9786_00955</name>
</gene>
<protein>
    <submittedName>
        <fullName evidence="2">HNH endonuclease</fullName>
    </submittedName>
</protein>
<dbReference type="GO" id="GO:0003676">
    <property type="term" value="F:nucleic acid binding"/>
    <property type="evidence" value="ECO:0007669"/>
    <property type="project" value="InterPro"/>
</dbReference>